<dbReference type="Gene3D" id="3.30.300.30">
    <property type="match status" value="1"/>
</dbReference>
<feature type="domain" description="AMP-dependent synthetase/ligase" evidence="1">
    <location>
        <begin position="12"/>
        <end position="376"/>
    </location>
</feature>
<dbReference type="PROSITE" id="PS00455">
    <property type="entry name" value="AMP_BINDING"/>
    <property type="match status" value="1"/>
</dbReference>
<dbReference type="EMBL" id="MUZR01000002">
    <property type="protein sequence ID" value="OOC11444.1"/>
    <property type="molecule type" value="Genomic_DNA"/>
</dbReference>
<dbReference type="PANTHER" id="PTHR43767:SF10">
    <property type="entry name" value="SURFACTIN SYNTHASE SUBUNIT 1"/>
    <property type="match status" value="1"/>
</dbReference>
<name>A0A1V3A277_9GAMM</name>
<dbReference type="Gene3D" id="3.40.50.12780">
    <property type="entry name" value="N-terminal domain of ligase-like"/>
    <property type="match status" value="1"/>
</dbReference>
<dbReference type="Pfam" id="PF13193">
    <property type="entry name" value="AMP-binding_C"/>
    <property type="match status" value="1"/>
</dbReference>
<evidence type="ECO:0000259" key="2">
    <source>
        <dbReference type="Pfam" id="PF13193"/>
    </source>
</evidence>
<dbReference type="InterPro" id="IPR042099">
    <property type="entry name" value="ANL_N_sf"/>
</dbReference>
<dbReference type="SUPFAM" id="SSF56801">
    <property type="entry name" value="Acetyl-CoA synthetase-like"/>
    <property type="match status" value="1"/>
</dbReference>
<dbReference type="InterPro" id="IPR050237">
    <property type="entry name" value="ATP-dep_AMP-bd_enzyme"/>
</dbReference>
<organism evidence="3 4">
    <name type="scientific">Thioalkalivibrio halophilus</name>
    <dbReference type="NCBI Taxonomy" id="252474"/>
    <lineage>
        <taxon>Bacteria</taxon>
        <taxon>Pseudomonadati</taxon>
        <taxon>Pseudomonadota</taxon>
        <taxon>Gammaproteobacteria</taxon>
        <taxon>Chromatiales</taxon>
        <taxon>Ectothiorhodospiraceae</taxon>
        <taxon>Thioalkalivibrio</taxon>
    </lineage>
</organism>
<gene>
    <name evidence="3" type="ORF">B1A74_00275</name>
</gene>
<reference evidence="3 4" key="1">
    <citation type="submission" date="2017-02" db="EMBL/GenBank/DDBJ databases">
        <title>Genomic diversity within the haloalkaliphilic genus Thioalkalivibrio.</title>
        <authorList>
            <person name="Ahn A.-C."/>
            <person name="Meier-Kolthoff J."/>
            <person name="Overmars L."/>
            <person name="Richter M."/>
            <person name="Woyke T."/>
            <person name="Sorokin D.Y."/>
            <person name="Muyzer G."/>
        </authorList>
    </citation>
    <scope>NUCLEOTIDE SEQUENCE [LARGE SCALE GENOMIC DNA]</scope>
    <source>
        <strain evidence="3 4">HL17</strain>
    </source>
</reference>
<dbReference type="InterPro" id="IPR000873">
    <property type="entry name" value="AMP-dep_synth/lig_dom"/>
</dbReference>
<dbReference type="PANTHER" id="PTHR43767">
    <property type="entry name" value="LONG-CHAIN-FATTY-ACID--COA LIGASE"/>
    <property type="match status" value="1"/>
</dbReference>
<dbReference type="RefSeq" id="WP_077243428.1">
    <property type="nucleotide sequence ID" value="NZ_MUZR01000002.1"/>
</dbReference>
<dbReference type="InterPro" id="IPR025110">
    <property type="entry name" value="AMP-bd_C"/>
</dbReference>
<dbReference type="InterPro" id="IPR017529">
    <property type="entry name" value="AcylCoA_ligase_PEP_1"/>
</dbReference>
<dbReference type="InterPro" id="IPR020845">
    <property type="entry name" value="AMP-binding_CS"/>
</dbReference>
<dbReference type="InterPro" id="IPR045851">
    <property type="entry name" value="AMP-bd_C_sf"/>
</dbReference>
<dbReference type="NCBIfam" id="TIGR03098">
    <property type="entry name" value="ligase_PEP_1"/>
    <property type="match status" value="1"/>
</dbReference>
<dbReference type="GO" id="GO:0016877">
    <property type="term" value="F:ligase activity, forming carbon-sulfur bonds"/>
    <property type="evidence" value="ECO:0007669"/>
    <property type="project" value="UniProtKB-ARBA"/>
</dbReference>
<dbReference type="OrthoDB" id="9803968at2"/>
<sequence length="533" mass="58057">MAHLLHELILASARRRPDAPALTHGDQQRSYRELSGDVMRQAAALRRNGVQPNDRVAVFLDKRPETVVALFAAMAAGGVAVPVNPTLKPHQVAHILQDAGAMALVTSRGRLGPLAEFLNGCPDLQQVYTADTGPDTDDIVPPGMRLFAWDSSSTDREAPPAPVRRIESDMAAILYTSGSTGRPKGVVLSHRNMVAGARSVSEYLENTAADRILSVLPLSFDYGLSQLTTAFRVGAEAVLLNYLMPRDVVRAVERHSITGLAAVPPLWVELAGLEWSEGARRSLRYFTNSGGAMPLTTLTALREQLPNAAPYLMYGLTEAFRSTYLPPEEIDARPTSMGKAIPNAEVMVVRADGEPCAPGEPGELVHRGPLVSLGYWNAPEATARRFRPVPGQRPELGLPERAVWSGDTVRRDEDGFLYFVGRRDEMIKTSGYRVSPREIEEVFDGMEGVREAVAFGLPHERLGEEIVVVVAGEPGREPPVESLTAACRAALPAFMVPSRFIVRAEALPRNSNGKIDRAGLRTFYRDAFTEDPA</sequence>
<dbReference type="Proteomes" id="UP000189177">
    <property type="component" value="Unassembled WGS sequence"/>
</dbReference>
<dbReference type="AlphaFoldDB" id="A0A1V3A277"/>
<dbReference type="Pfam" id="PF00501">
    <property type="entry name" value="AMP-binding"/>
    <property type="match status" value="1"/>
</dbReference>
<evidence type="ECO:0000259" key="1">
    <source>
        <dbReference type="Pfam" id="PF00501"/>
    </source>
</evidence>
<proteinExistence type="predicted"/>
<keyword evidence="3" id="KW-0436">Ligase</keyword>
<accession>A0A1V3A277</accession>
<comment type="caution">
    <text evidence="3">The sequence shown here is derived from an EMBL/GenBank/DDBJ whole genome shotgun (WGS) entry which is preliminary data.</text>
</comment>
<dbReference type="STRING" id="252474.B1A74_00275"/>
<protein>
    <submittedName>
        <fullName evidence="3">Acyl-CoA ligase (AMP-forming), exosortase A system-associated</fullName>
    </submittedName>
</protein>
<evidence type="ECO:0000313" key="3">
    <source>
        <dbReference type="EMBL" id="OOC11444.1"/>
    </source>
</evidence>
<feature type="domain" description="AMP-binding enzyme C-terminal" evidence="2">
    <location>
        <begin position="438"/>
        <end position="514"/>
    </location>
</feature>
<keyword evidence="4" id="KW-1185">Reference proteome</keyword>
<evidence type="ECO:0000313" key="4">
    <source>
        <dbReference type="Proteomes" id="UP000189177"/>
    </source>
</evidence>